<keyword evidence="2" id="KW-1185">Reference proteome</keyword>
<dbReference type="AlphaFoldDB" id="A0A081BMY8"/>
<evidence type="ECO:0000313" key="2">
    <source>
        <dbReference type="Proteomes" id="UP000030700"/>
    </source>
</evidence>
<evidence type="ECO:0008006" key="3">
    <source>
        <dbReference type="Google" id="ProtNLM"/>
    </source>
</evidence>
<evidence type="ECO:0000313" key="1">
    <source>
        <dbReference type="EMBL" id="GAK51754.1"/>
    </source>
</evidence>
<proteinExistence type="predicted"/>
<organism evidence="1">
    <name type="scientific">Candidatus Moduliflexus flocculans</name>
    <dbReference type="NCBI Taxonomy" id="1499966"/>
    <lineage>
        <taxon>Bacteria</taxon>
        <taxon>Candidatus Moduliflexota</taxon>
        <taxon>Candidatus Moduliflexia</taxon>
        <taxon>Candidatus Moduliflexales</taxon>
        <taxon>Candidatus Moduliflexaceae</taxon>
    </lineage>
</organism>
<dbReference type="HOGENOM" id="CLU_1114122_0_0_0"/>
<sequence length="249" mass="28201">MNTTIETARAKLASKHPGERAEAVRLLHKIPTHPEAVALLCRTLHDPDAPIRQQAAQALIPAFNQAYTIVFRNHSVGMTQRDLKVPVFETLLLPRKIVIDPATCDMFQVEAFAASTLPGFPRDLLSQFTVFIEGNPSLFASPIYRIFQHCKAVEIAIETVSFGDVSFDAATYWHNPDMRHFQLPLRRLRRLEIDADTANPVDIERFLTYALEYMGQDFLRLNVTAHLRGSPDTLPKNLRNNLSHLCQCK</sequence>
<dbReference type="EMBL" id="DF820457">
    <property type="protein sequence ID" value="GAK51754.1"/>
    <property type="molecule type" value="Genomic_DNA"/>
</dbReference>
<name>A0A081BMY8_9BACT</name>
<gene>
    <name evidence="1" type="ORF">U14_02999</name>
</gene>
<dbReference type="Gene3D" id="1.25.10.10">
    <property type="entry name" value="Leucine-rich Repeat Variant"/>
    <property type="match status" value="1"/>
</dbReference>
<dbReference type="InterPro" id="IPR011989">
    <property type="entry name" value="ARM-like"/>
</dbReference>
<dbReference type="SUPFAM" id="SSF48371">
    <property type="entry name" value="ARM repeat"/>
    <property type="match status" value="1"/>
</dbReference>
<reference evidence="1" key="1">
    <citation type="journal article" date="2015" name="PeerJ">
        <title>First genomic representation of candidate bacterial phylum KSB3 points to enhanced environmental sensing as a trigger of wastewater bulking.</title>
        <authorList>
            <person name="Sekiguchi Y."/>
            <person name="Ohashi A."/>
            <person name="Parks D.H."/>
            <person name="Yamauchi T."/>
            <person name="Tyson G.W."/>
            <person name="Hugenholtz P."/>
        </authorList>
    </citation>
    <scope>NUCLEOTIDE SEQUENCE [LARGE SCALE GENOMIC DNA]</scope>
</reference>
<dbReference type="Proteomes" id="UP000030700">
    <property type="component" value="Unassembled WGS sequence"/>
</dbReference>
<protein>
    <recommendedName>
        <fullName evidence="3">HEAT repeat domain-containing protein</fullName>
    </recommendedName>
</protein>
<accession>A0A081BMY8</accession>
<dbReference type="InterPro" id="IPR016024">
    <property type="entry name" value="ARM-type_fold"/>
</dbReference>